<keyword evidence="4" id="KW-1185">Reference proteome</keyword>
<feature type="signal peptide" evidence="1">
    <location>
        <begin position="1"/>
        <end position="30"/>
    </location>
</feature>
<feature type="domain" description="DUF4426" evidence="2">
    <location>
        <begin position="38"/>
        <end position="155"/>
    </location>
</feature>
<dbReference type="RefSeq" id="WP_126777474.1">
    <property type="nucleotide sequence ID" value="NZ_PIPM01000012.1"/>
</dbReference>
<evidence type="ECO:0000256" key="1">
    <source>
        <dbReference type="SAM" id="SignalP"/>
    </source>
</evidence>
<evidence type="ECO:0000313" key="3">
    <source>
        <dbReference type="EMBL" id="RUO29469.1"/>
    </source>
</evidence>
<dbReference type="Gene3D" id="2.60.40.3340">
    <property type="entry name" value="Domain of unknown function DUF4426"/>
    <property type="match status" value="1"/>
</dbReference>
<dbReference type="Pfam" id="PF14467">
    <property type="entry name" value="DUF4426"/>
    <property type="match status" value="1"/>
</dbReference>
<gene>
    <name evidence="3" type="ORF">CWE11_09995</name>
</gene>
<feature type="chain" id="PRO_5019552350" evidence="1">
    <location>
        <begin position="31"/>
        <end position="156"/>
    </location>
</feature>
<organism evidence="3 4">
    <name type="scientific">Aliidiomarina sanyensis</name>
    <dbReference type="NCBI Taxonomy" id="1249555"/>
    <lineage>
        <taxon>Bacteria</taxon>
        <taxon>Pseudomonadati</taxon>
        <taxon>Pseudomonadota</taxon>
        <taxon>Gammaproteobacteria</taxon>
        <taxon>Alteromonadales</taxon>
        <taxon>Idiomarinaceae</taxon>
        <taxon>Aliidiomarina</taxon>
    </lineage>
</organism>
<dbReference type="AlphaFoldDB" id="A0A432WBX3"/>
<accession>A0A432WBX3</accession>
<evidence type="ECO:0000259" key="2">
    <source>
        <dbReference type="Pfam" id="PF14467"/>
    </source>
</evidence>
<reference evidence="3 4" key="1">
    <citation type="journal article" date="2011" name="Front. Microbiol.">
        <title>Genomic signatures of strain selection and enhancement in Bacillus atrophaeus var. globigii, a historical biowarfare simulant.</title>
        <authorList>
            <person name="Gibbons H.S."/>
            <person name="Broomall S.M."/>
            <person name="McNew L.A."/>
            <person name="Daligault H."/>
            <person name="Chapman C."/>
            <person name="Bruce D."/>
            <person name="Karavis M."/>
            <person name="Krepps M."/>
            <person name="McGregor P.A."/>
            <person name="Hong C."/>
            <person name="Park K.H."/>
            <person name="Akmal A."/>
            <person name="Feldman A."/>
            <person name="Lin J.S."/>
            <person name="Chang W.E."/>
            <person name="Higgs B.W."/>
            <person name="Demirev P."/>
            <person name="Lindquist J."/>
            <person name="Liem A."/>
            <person name="Fochler E."/>
            <person name="Read T.D."/>
            <person name="Tapia R."/>
            <person name="Johnson S."/>
            <person name="Bishop-Lilly K.A."/>
            <person name="Detter C."/>
            <person name="Han C."/>
            <person name="Sozhamannan S."/>
            <person name="Rosenzweig C.N."/>
            <person name="Skowronski E.W."/>
        </authorList>
    </citation>
    <scope>NUCLEOTIDE SEQUENCE [LARGE SCALE GENOMIC DNA]</scope>
    <source>
        <strain evidence="3 4">GYP-17</strain>
    </source>
</reference>
<evidence type="ECO:0000313" key="4">
    <source>
        <dbReference type="Proteomes" id="UP000288405"/>
    </source>
</evidence>
<dbReference type="Proteomes" id="UP000288405">
    <property type="component" value="Unassembled WGS sequence"/>
</dbReference>
<sequence>MRTSWHCILTRIAWVVTLLALALFSWKAQADAQGGQFERFGNWEVHYIAFPSTMLSAEIAQLYNIRRSNSRALINISVLDAETEGKPGQRVNLSGYALNSLGQRQNLTFSRFIEDAAIYYIAETSHGNEDRLRFFITIQHGDRTEELRFSQTFYRN</sequence>
<name>A0A432WBX3_9GAMM</name>
<dbReference type="OrthoDB" id="8563353at2"/>
<dbReference type="EMBL" id="PIPM01000012">
    <property type="protein sequence ID" value="RUO29469.1"/>
    <property type="molecule type" value="Genomic_DNA"/>
</dbReference>
<proteinExistence type="predicted"/>
<keyword evidence="1" id="KW-0732">Signal</keyword>
<dbReference type="InterPro" id="IPR025218">
    <property type="entry name" value="DUF4426"/>
</dbReference>
<comment type="caution">
    <text evidence="3">The sequence shown here is derived from an EMBL/GenBank/DDBJ whole genome shotgun (WGS) entry which is preliminary data.</text>
</comment>
<protein>
    <submittedName>
        <fullName evidence="3">DUF4426 domain-containing protein</fullName>
    </submittedName>
</protein>